<dbReference type="PROSITE" id="PS00463">
    <property type="entry name" value="ZN2_CY6_FUNGAL_1"/>
    <property type="match status" value="1"/>
</dbReference>
<dbReference type="InterPro" id="IPR001138">
    <property type="entry name" value="Zn2Cys6_DnaBD"/>
</dbReference>
<proteinExistence type="predicted"/>
<evidence type="ECO:0000256" key="2">
    <source>
        <dbReference type="ARBA" id="ARBA00023242"/>
    </source>
</evidence>
<evidence type="ECO:0000313" key="5">
    <source>
        <dbReference type="EMBL" id="KAK1838225.1"/>
    </source>
</evidence>
<dbReference type="SMART" id="SM00066">
    <property type="entry name" value="GAL4"/>
    <property type="match status" value="1"/>
</dbReference>
<gene>
    <name evidence="5" type="ORF">CCHR01_19154</name>
</gene>
<dbReference type="InterPro" id="IPR036864">
    <property type="entry name" value="Zn2-C6_fun-type_DNA-bd_sf"/>
</dbReference>
<dbReference type="Pfam" id="PF04082">
    <property type="entry name" value="Fungal_trans"/>
    <property type="match status" value="1"/>
</dbReference>
<dbReference type="Pfam" id="PF00172">
    <property type="entry name" value="Zn_clus"/>
    <property type="match status" value="1"/>
</dbReference>
<protein>
    <recommendedName>
        <fullName evidence="4">Zn(2)-C6 fungal-type domain-containing protein</fullName>
    </recommendedName>
</protein>
<dbReference type="GO" id="GO:0006351">
    <property type="term" value="P:DNA-templated transcription"/>
    <property type="evidence" value="ECO:0007669"/>
    <property type="project" value="InterPro"/>
</dbReference>
<feature type="region of interest" description="Disordered" evidence="3">
    <location>
        <begin position="1"/>
        <end position="25"/>
    </location>
</feature>
<evidence type="ECO:0000256" key="3">
    <source>
        <dbReference type="SAM" id="MobiDB-lite"/>
    </source>
</evidence>
<dbReference type="GO" id="GO:0000981">
    <property type="term" value="F:DNA-binding transcription factor activity, RNA polymerase II-specific"/>
    <property type="evidence" value="ECO:0007669"/>
    <property type="project" value="InterPro"/>
</dbReference>
<dbReference type="PROSITE" id="PS50048">
    <property type="entry name" value="ZN2_CY6_FUNGAL_2"/>
    <property type="match status" value="1"/>
</dbReference>
<dbReference type="GO" id="GO:0008270">
    <property type="term" value="F:zinc ion binding"/>
    <property type="evidence" value="ECO:0007669"/>
    <property type="project" value="InterPro"/>
</dbReference>
<dbReference type="EMBL" id="JAQOWY010000877">
    <property type="protein sequence ID" value="KAK1838225.1"/>
    <property type="molecule type" value="Genomic_DNA"/>
</dbReference>
<evidence type="ECO:0000313" key="6">
    <source>
        <dbReference type="Proteomes" id="UP001243330"/>
    </source>
</evidence>
<dbReference type="CDD" id="cd00067">
    <property type="entry name" value="GAL4"/>
    <property type="match status" value="1"/>
</dbReference>
<comment type="caution">
    <text evidence="5">The sequence shown here is derived from an EMBL/GenBank/DDBJ whole genome shotgun (WGS) entry which is preliminary data.</text>
</comment>
<dbReference type="InterPro" id="IPR007219">
    <property type="entry name" value="XnlR_reg_dom"/>
</dbReference>
<keyword evidence="1" id="KW-0479">Metal-binding</keyword>
<evidence type="ECO:0000259" key="4">
    <source>
        <dbReference type="PROSITE" id="PS50048"/>
    </source>
</evidence>
<dbReference type="GO" id="GO:0003677">
    <property type="term" value="F:DNA binding"/>
    <property type="evidence" value="ECO:0007669"/>
    <property type="project" value="InterPro"/>
</dbReference>
<dbReference type="PANTHER" id="PTHR47785">
    <property type="entry name" value="ZN(II)2CYS6 TRANSCRIPTION FACTOR (EUROFUNG)-RELATED-RELATED"/>
    <property type="match status" value="1"/>
</dbReference>
<reference evidence="5" key="1">
    <citation type="submission" date="2023-01" db="EMBL/GenBank/DDBJ databases">
        <title>Colletotrichum chrysophilum M932 genome sequence.</title>
        <authorList>
            <person name="Baroncelli R."/>
        </authorList>
    </citation>
    <scope>NUCLEOTIDE SEQUENCE</scope>
    <source>
        <strain evidence="5">M932</strain>
    </source>
</reference>
<feature type="domain" description="Zn(2)-C6 fungal-type" evidence="4">
    <location>
        <begin position="34"/>
        <end position="64"/>
    </location>
</feature>
<dbReference type="AlphaFoldDB" id="A0AAD9A092"/>
<evidence type="ECO:0000256" key="1">
    <source>
        <dbReference type="ARBA" id="ARBA00022723"/>
    </source>
</evidence>
<organism evidence="5 6">
    <name type="scientific">Colletotrichum chrysophilum</name>
    <dbReference type="NCBI Taxonomy" id="1836956"/>
    <lineage>
        <taxon>Eukaryota</taxon>
        <taxon>Fungi</taxon>
        <taxon>Dikarya</taxon>
        <taxon>Ascomycota</taxon>
        <taxon>Pezizomycotina</taxon>
        <taxon>Sordariomycetes</taxon>
        <taxon>Hypocreomycetidae</taxon>
        <taxon>Glomerellales</taxon>
        <taxon>Glomerellaceae</taxon>
        <taxon>Colletotrichum</taxon>
        <taxon>Colletotrichum gloeosporioides species complex</taxon>
    </lineage>
</organism>
<dbReference type="Proteomes" id="UP001243330">
    <property type="component" value="Unassembled WGS sequence"/>
</dbReference>
<dbReference type="PANTHER" id="PTHR47785:SF6">
    <property type="entry name" value="ZN(II)2CYS6 TRANSCRIPTION FACTOR (EUROFUNG)"/>
    <property type="match status" value="1"/>
</dbReference>
<dbReference type="SUPFAM" id="SSF57701">
    <property type="entry name" value="Zn2/Cys6 DNA-binding domain"/>
    <property type="match status" value="1"/>
</dbReference>
<accession>A0AAD9A092</accession>
<dbReference type="CDD" id="cd12148">
    <property type="entry name" value="fungal_TF_MHR"/>
    <property type="match status" value="1"/>
</dbReference>
<keyword evidence="6" id="KW-1185">Reference proteome</keyword>
<sequence length="756" mass="85509">MDDEAAAGPSSEMSRGSSAAAELRRDRNSVMKVACGTCRRRKQACDAEKPKCSFCKQRGFQCDYAAPPVTKKDRTMEEIRDYLARIEPKIHHIYENSGDISRLYQIFDPFGYQSQTATASLQMPVPLQTQLQYVSAVHQMMRWGAVWEMLRAAEPKIEGLETLLEPNFTSILMESQGRDGKLSHDVLRPNIAGGATLSYADKEWLEQGSTIYFSTFHLMHPVLDQEYFMKRTLSSAVSGKVPQESAECALVFLTIALAHMASTGGASMEMDNQPPGLHYFNEARRRMGFFMEDSTIEAVQVFVLAGLYYECCSRHMVRNGERRGCRGYLAKMEAGIPGYVRSRVLGLPQDDCRVRFLYPHYCRGSSGALFLLANVLMRACSSSGQDRSQTQADLMRRLFWHCSITETGLNLELELPVTSLSTTECEMWPDMFSDSLVPDAGYGIYEEHFYSQISMRKLALDIHRTLSTASTRPASSPGLFTQTAKEKASHELHVAVDQMQSSLNEWQSQLMEGLQWNTNQSMTPTPFPGQYPTPYPSPYPTPGEERMEGVMSSIGSVYFPSNQFMAQQQIATGVLPTQPASPEAILQALLRTRLGYLRCLLYRPYIYRVVHSDKLSSQDLVGAEEYLRQCVCWPIIIPPMCHSKRLIHGLYFWSHNLMGILIILRLAITHPRLQAVCLSIGKKDKEEFKRPGAWNAQARQTIFLCVEWFKSLMDIDADARWCWSIIQGIYPELVLSPTNTRFLPEFYPTAMPSQEG</sequence>
<dbReference type="InterPro" id="IPR053181">
    <property type="entry name" value="EcdB-like_regulator"/>
</dbReference>
<name>A0AAD9A092_9PEZI</name>
<keyword evidence="2" id="KW-0539">Nucleus</keyword>
<dbReference type="Gene3D" id="4.10.240.10">
    <property type="entry name" value="Zn(2)-C6 fungal-type DNA-binding domain"/>
    <property type="match status" value="1"/>
</dbReference>